<protein>
    <submittedName>
        <fullName evidence="6">Nitrite reductase/ring-hydroxylating ferredoxin subunit</fullName>
    </submittedName>
</protein>
<dbReference type="AlphaFoldDB" id="A0A2P8CXD1"/>
<dbReference type="PANTHER" id="PTHR21496">
    <property type="entry name" value="FERREDOXIN-RELATED"/>
    <property type="match status" value="1"/>
</dbReference>
<dbReference type="InterPro" id="IPR036922">
    <property type="entry name" value="Rieske_2Fe-2S_sf"/>
</dbReference>
<evidence type="ECO:0000313" key="6">
    <source>
        <dbReference type="EMBL" id="PSK89628.1"/>
    </source>
</evidence>
<proteinExistence type="predicted"/>
<accession>A0A2P8CXD1</accession>
<dbReference type="RefSeq" id="WP_106586077.1">
    <property type="nucleotide sequence ID" value="NZ_PYGA01000025.1"/>
</dbReference>
<dbReference type="GO" id="GO:0016705">
    <property type="term" value="F:oxidoreductase activity, acting on paired donors, with incorporation or reduction of molecular oxygen"/>
    <property type="evidence" value="ECO:0007669"/>
    <property type="project" value="UniProtKB-ARBA"/>
</dbReference>
<organism evidence="6 7">
    <name type="scientific">Murinocardiopsis flavida</name>
    <dbReference type="NCBI Taxonomy" id="645275"/>
    <lineage>
        <taxon>Bacteria</taxon>
        <taxon>Bacillati</taxon>
        <taxon>Actinomycetota</taxon>
        <taxon>Actinomycetes</taxon>
        <taxon>Streptosporangiales</taxon>
        <taxon>Nocardiopsidaceae</taxon>
        <taxon>Murinocardiopsis</taxon>
    </lineage>
</organism>
<keyword evidence="2" id="KW-0479">Metal-binding</keyword>
<sequence>MRVLDSDTDGRVTACREDELGDGERLLLKVGRRRIGLFRVDGRFFALHGVCPHAGGALCEGPLTGTTRTADDFFGFEYEREGRVLRCAWHGWEFDVESGQSLADPGLRARSYPVRIDDGAVVIDLRPPRRTTT</sequence>
<comment type="caution">
    <text evidence="6">The sequence shown here is derived from an EMBL/GenBank/DDBJ whole genome shotgun (WGS) entry which is preliminary data.</text>
</comment>
<dbReference type="Pfam" id="PF00355">
    <property type="entry name" value="Rieske"/>
    <property type="match status" value="1"/>
</dbReference>
<dbReference type="InterPro" id="IPR017941">
    <property type="entry name" value="Rieske_2Fe-2S"/>
</dbReference>
<evidence type="ECO:0000256" key="1">
    <source>
        <dbReference type="ARBA" id="ARBA00022714"/>
    </source>
</evidence>
<dbReference type="GO" id="GO:0051537">
    <property type="term" value="F:2 iron, 2 sulfur cluster binding"/>
    <property type="evidence" value="ECO:0007669"/>
    <property type="project" value="UniProtKB-KW"/>
</dbReference>
<evidence type="ECO:0000259" key="5">
    <source>
        <dbReference type="PROSITE" id="PS51296"/>
    </source>
</evidence>
<evidence type="ECO:0000256" key="3">
    <source>
        <dbReference type="ARBA" id="ARBA00023004"/>
    </source>
</evidence>
<dbReference type="EMBL" id="PYGA01000025">
    <property type="protein sequence ID" value="PSK89628.1"/>
    <property type="molecule type" value="Genomic_DNA"/>
</dbReference>
<dbReference type="Gene3D" id="2.102.10.10">
    <property type="entry name" value="Rieske [2Fe-2S] iron-sulphur domain"/>
    <property type="match status" value="1"/>
</dbReference>
<keyword evidence="1" id="KW-0001">2Fe-2S</keyword>
<evidence type="ECO:0000313" key="7">
    <source>
        <dbReference type="Proteomes" id="UP000240542"/>
    </source>
</evidence>
<evidence type="ECO:0000256" key="2">
    <source>
        <dbReference type="ARBA" id="ARBA00022723"/>
    </source>
</evidence>
<reference evidence="6 7" key="1">
    <citation type="submission" date="2018-03" db="EMBL/GenBank/DDBJ databases">
        <title>Genomic Encyclopedia of Archaeal and Bacterial Type Strains, Phase II (KMG-II): from individual species to whole genera.</title>
        <authorList>
            <person name="Goeker M."/>
        </authorList>
    </citation>
    <scope>NUCLEOTIDE SEQUENCE [LARGE SCALE GENOMIC DNA]</scope>
    <source>
        <strain evidence="6 7">DSM 45312</strain>
    </source>
</reference>
<dbReference type="Proteomes" id="UP000240542">
    <property type="component" value="Unassembled WGS sequence"/>
</dbReference>
<name>A0A2P8CXD1_9ACTN</name>
<dbReference type="SUPFAM" id="SSF50022">
    <property type="entry name" value="ISP domain"/>
    <property type="match status" value="1"/>
</dbReference>
<keyword evidence="4" id="KW-0411">Iron-sulfur</keyword>
<dbReference type="PANTHER" id="PTHR21496:SF23">
    <property type="entry name" value="3-PHENYLPROPIONATE_CINNAMIC ACID DIOXYGENASE FERREDOXIN SUBUNIT"/>
    <property type="match status" value="1"/>
</dbReference>
<dbReference type="GO" id="GO:0004497">
    <property type="term" value="F:monooxygenase activity"/>
    <property type="evidence" value="ECO:0007669"/>
    <property type="project" value="UniProtKB-ARBA"/>
</dbReference>
<dbReference type="PROSITE" id="PS51296">
    <property type="entry name" value="RIESKE"/>
    <property type="match status" value="1"/>
</dbReference>
<feature type="domain" description="Rieske" evidence="5">
    <location>
        <begin position="12"/>
        <end position="123"/>
    </location>
</feature>
<dbReference type="OrthoDB" id="9795104at2"/>
<evidence type="ECO:0000256" key="4">
    <source>
        <dbReference type="ARBA" id="ARBA00023014"/>
    </source>
</evidence>
<dbReference type="GO" id="GO:0046872">
    <property type="term" value="F:metal ion binding"/>
    <property type="evidence" value="ECO:0007669"/>
    <property type="project" value="UniProtKB-KW"/>
</dbReference>
<gene>
    <name evidence="6" type="ORF">CLV63_12522</name>
</gene>
<keyword evidence="3" id="KW-0408">Iron</keyword>
<keyword evidence="7" id="KW-1185">Reference proteome</keyword>